<dbReference type="PANTHER" id="PTHR12857:SF0">
    <property type="entry name" value="CXXC MOTIF CONTAINING ZINC BINDING PROTEIN"/>
    <property type="match status" value="1"/>
</dbReference>
<dbReference type="InterPro" id="IPR008584">
    <property type="entry name" value="CXXC_Zn-binding_euk"/>
</dbReference>
<evidence type="ECO:0000256" key="2">
    <source>
        <dbReference type="ARBA" id="ARBA00022723"/>
    </source>
</evidence>
<name>A0AAW1PT11_9CHLO</name>
<evidence type="ECO:0000313" key="5">
    <source>
        <dbReference type="Proteomes" id="UP001489004"/>
    </source>
</evidence>
<keyword evidence="5" id="KW-1185">Reference proteome</keyword>
<dbReference type="PANTHER" id="PTHR12857">
    <property type="entry name" value="CXXC MOTIF CONTAINING ZINC BINDING PROTEIN"/>
    <property type="match status" value="1"/>
</dbReference>
<dbReference type="Pfam" id="PF05907">
    <property type="entry name" value="CXXC_Zn-b_euk"/>
    <property type="match status" value="1"/>
</dbReference>
<organism evidence="4 5">
    <name type="scientific">[Myrmecia] bisecta</name>
    <dbReference type="NCBI Taxonomy" id="41462"/>
    <lineage>
        <taxon>Eukaryota</taxon>
        <taxon>Viridiplantae</taxon>
        <taxon>Chlorophyta</taxon>
        <taxon>core chlorophytes</taxon>
        <taxon>Trebouxiophyceae</taxon>
        <taxon>Trebouxiales</taxon>
        <taxon>Trebouxiaceae</taxon>
        <taxon>Myrmecia</taxon>
    </lineage>
</organism>
<dbReference type="GO" id="GO:0008270">
    <property type="term" value="F:zinc ion binding"/>
    <property type="evidence" value="ECO:0007669"/>
    <property type="project" value="TreeGrafter"/>
</dbReference>
<accession>A0AAW1PT11</accession>
<evidence type="ECO:0000313" key="4">
    <source>
        <dbReference type="EMBL" id="KAK9812865.1"/>
    </source>
</evidence>
<dbReference type="SUPFAM" id="SSF141678">
    <property type="entry name" value="MAL13P1.257-like"/>
    <property type="match status" value="1"/>
</dbReference>
<dbReference type="AlphaFoldDB" id="A0AAW1PT11"/>
<dbReference type="EMBL" id="JALJOR010000008">
    <property type="protein sequence ID" value="KAK9812865.1"/>
    <property type="molecule type" value="Genomic_DNA"/>
</dbReference>
<sequence>MVMFVLYVKAHLENVAELSLPADHEYCIDVQESAGAEVREGVTVTAANEEEIPNSRGTANFCMKWSRDSKHAAYLNVVQVKGVTRPLTEDDENKWVGIVGFDCRGLMPIRWQPRDGFRIKATSGQVFEDVDLSEKEWCDFDEKLGESVGVYELEHKIEVHK</sequence>
<keyword evidence="2" id="KW-0479">Metal-binding</keyword>
<dbReference type="Proteomes" id="UP001489004">
    <property type="component" value="Unassembled WGS sequence"/>
</dbReference>
<protein>
    <submittedName>
        <fullName evidence="4">Uncharacterized protein</fullName>
    </submittedName>
</protein>
<gene>
    <name evidence="4" type="ORF">WJX72_004876</name>
</gene>
<keyword evidence="3" id="KW-0862">Zinc</keyword>
<reference evidence="4 5" key="1">
    <citation type="journal article" date="2024" name="Nat. Commun.">
        <title>Phylogenomics reveals the evolutionary origins of lichenization in chlorophyte algae.</title>
        <authorList>
            <person name="Puginier C."/>
            <person name="Libourel C."/>
            <person name="Otte J."/>
            <person name="Skaloud P."/>
            <person name="Haon M."/>
            <person name="Grisel S."/>
            <person name="Petersen M."/>
            <person name="Berrin J.G."/>
            <person name="Delaux P.M."/>
            <person name="Dal Grande F."/>
            <person name="Keller J."/>
        </authorList>
    </citation>
    <scope>NUCLEOTIDE SEQUENCE [LARGE SCALE GENOMIC DNA]</scope>
    <source>
        <strain evidence="4 5">SAG 2043</strain>
    </source>
</reference>
<evidence type="ECO:0000256" key="3">
    <source>
        <dbReference type="ARBA" id="ARBA00022833"/>
    </source>
</evidence>
<comment type="similarity">
    <text evidence="1">Belongs to the UPF0587 family.</text>
</comment>
<proteinExistence type="inferred from homology"/>
<comment type="caution">
    <text evidence="4">The sequence shown here is derived from an EMBL/GenBank/DDBJ whole genome shotgun (WGS) entry which is preliminary data.</text>
</comment>
<evidence type="ECO:0000256" key="1">
    <source>
        <dbReference type="ARBA" id="ARBA00007818"/>
    </source>
</evidence>